<dbReference type="Proteomes" id="UP001247805">
    <property type="component" value="Unassembled WGS sequence"/>
</dbReference>
<dbReference type="EMBL" id="JAWDIO010000002">
    <property type="protein sequence ID" value="MDU0354812.1"/>
    <property type="molecule type" value="Genomic_DNA"/>
</dbReference>
<organism evidence="1 2">
    <name type="scientific">Paraglaciecola aquimarina</name>
    <dbReference type="NCBI Taxonomy" id="1235557"/>
    <lineage>
        <taxon>Bacteria</taxon>
        <taxon>Pseudomonadati</taxon>
        <taxon>Pseudomonadota</taxon>
        <taxon>Gammaproteobacteria</taxon>
        <taxon>Alteromonadales</taxon>
        <taxon>Alteromonadaceae</taxon>
        <taxon>Paraglaciecola</taxon>
    </lineage>
</organism>
<sequence>MFDENNLLDLAAYKAIQESGLDAPFAHISYRYLKQQNVLTPIHTTVDIGLRLVTQGRLDGYVVEQKVAAELVANSEYSEQLTITSGLLMHTYVFSPVNLAFFDKNKKQVTAFWQALHEAALQINK</sequence>
<accession>A0ABU3SXV3</accession>
<evidence type="ECO:0008006" key="3">
    <source>
        <dbReference type="Google" id="ProtNLM"/>
    </source>
</evidence>
<evidence type="ECO:0000313" key="1">
    <source>
        <dbReference type="EMBL" id="MDU0354812.1"/>
    </source>
</evidence>
<reference evidence="1 2" key="1">
    <citation type="submission" date="2023-10" db="EMBL/GenBank/DDBJ databases">
        <title>Glaciecola aquimarina strain GGW-M5 nov., isolated from a coastal seawater.</title>
        <authorList>
            <person name="Bayburt H."/>
            <person name="Kim J.M."/>
            <person name="Choi B.J."/>
            <person name="Jeon C.O."/>
        </authorList>
    </citation>
    <scope>NUCLEOTIDE SEQUENCE [LARGE SCALE GENOMIC DNA]</scope>
    <source>
        <strain evidence="1 2">KCTC 32108</strain>
    </source>
</reference>
<dbReference type="RefSeq" id="WP_316026387.1">
    <property type="nucleotide sequence ID" value="NZ_JAWDIO010000002.1"/>
</dbReference>
<gene>
    <name evidence="1" type="ORF">RS130_13585</name>
</gene>
<evidence type="ECO:0000313" key="2">
    <source>
        <dbReference type="Proteomes" id="UP001247805"/>
    </source>
</evidence>
<keyword evidence="2" id="KW-1185">Reference proteome</keyword>
<protein>
    <recommendedName>
        <fullName evidence="3">Solute-binding protein family 3/N-terminal domain-containing protein</fullName>
    </recommendedName>
</protein>
<name>A0ABU3SXV3_9ALTE</name>
<proteinExistence type="predicted"/>
<comment type="caution">
    <text evidence="1">The sequence shown here is derived from an EMBL/GenBank/DDBJ whole genome shotgun (WGS) entry which is preliminary data.</text>
</comment>